<comment type="caution">
    <text evidence="13">The sequence shown here is derived from an EMBL/GenBank/DDBJ whole genome shotgun (WGS) entry which is preliminary data.</text>
</comment>
<dbReference type="GO" id="GO:0043952">
    <property type="term" value="P:protein transport by the Sec complex"/>
    <property type="evidence" value="ECO:0007669"/>
    <property type="project" value="UniProtKB-UniRule"/>
</dbReference>
<protein>
    <recommendedName>
        <fullName evidence="9 10">Protein translocase subunit SecY</fullName>
    </recommendedName>
</protein>
<gene>
    <name evidence="9 13" type="primary">secY</name>
    <name evidence="13" type="ORF">MCORR_v1c01580</name>
</gene>
<evidence type="ECO:0000256" key="1">
    <source>
        <dbReference type="ARBA" id="ARBA00004141"/>
    </source>
</evidence>
<dbReference type="InterPro" id="IPR023201">
    <property type="entry name" value="SecY_dom_sf"/>
</dbReference>
<feature type="transmembrane region" description="Helical" evidence="9">
    <location>
        <begin position="302"/>
        <end position="322"/>
    </location>
</feature>
<evidence type="ECO:0000256" key="3">
    <source>
        <dbReference type="ARBA" id="ARBA00022448"/>
    </source>
</evidence>
<feature type="transmembrane region" description="Helical" evidence="9">
    <location>
        <begin position="354"/>
        <end position="372"/>
    </location>
</feature>
<feature type="transmembrane region" description="Helical" evidence="9">
    <location>
        <begin position="412"/>
        <end position="430"/>
    </location>
</feature>
<dbReference type="RefSeq" id="WP_104207739.1">
    <property type="nucleotide sequence ID" value="NZ_PHNF01000001.1"/>
</dbReference>
<comment type="caution">
    <text evidence="9">Lacks conserved residue(s) required for the propagation of feature annotation.</text>
</comment>
<keyword evidence="7 9" id="KW-0811">Translocation</keyword>
<dbReference type="AlphaFoldDB" id="A0A2S5RGV0"/>
<name>A0A2S5RGV0_9MOLU</name>
<evidence type="ECO:0000256" key="2">
    <source>
        <dbReference type="ARBA" id="ARBA00005751"/>
    </source>
</evidence>
<dbReference type="EMBL" id="PHNF01000001">
    <property type="protein sequence ID" value="PPE06530.1"/>
    <property type="molecule type" value="Genomic_DNA"/>
</dbReference>
<dbReference type="PROSITE" id="PS00756">
    <property type="entry name" value="SECY_2"/>
    <property type="match status" value="1"/>
</dbReference>
<evidence type="ECO:0000256" key="4">
    <source>
        <dbReference type="ARBA" id="ARBA00022692"/>
    </source>
</evidence>
<keyword evidence="3 9" id="KW-0813">Transport</keyword>
<dbReference type="NCBIfam" id="TIGR00967">
    <property type="entry name" value="3a0501s007"/>
    <property type="match status" value="1"/>
</dbReference>
<proteinExistence type="inferred from homology"/>
<evidence type="ECO:0000256" key="8">
    <source>
        <dbReference type="ARBA" id="ARBA00023136"/>
    </source>
</evidence>
<keyword evidence="14" id="KW-1185">Reference proteome</keyword>
<dbReference type="PIRSF" id="PIRSF004557">
    <property type="entry name" value="SecY"/>
    <property type="match status" value="1"/>
</dbReference>
<comment type="similarity">
    <text evidence="2 9 12">Belongs to the SecY/SEC61-alpha family.</text>
</comment>
<dbReference type="InterPro" id="IPR030659">
    <property type="entry name" value="SecY_CS"/>
</dbReference>
<feature type="transmembrane region" description="Helical" evidence="9">
    <location>
        <begin position="436"/>
        <end position="455"/>
    </location>
</feature>
<dbReference type="HAMAP" id="MF_01465">
    <property type="entry name" value="SecY"/>
    <property type="match status" value="1"/>
</dbReference>
<evidence type="ECO:0000256" key="9">
    <source>
        <dbReference type="HAMAP-Rule" id="MF_01465"/>
    </source>
</evidence>
<dbReference type="SUPFAM" id="SSF103491">
    <property type="entry name" value="Preprotein translocase SecY subunit"/>
    <property type="match status" value="1"/>
</dbReference>
<sequence>MALKKTEKTKYSKLAKKSLNKSDFANKSFFIKNKDLIKRIVFTLILLIIIRIGVYITVPGIKLTSDFQSSIDNSQFFQLLSTLGGGTIGRFSILALGVSPYITASIIVQLLSTDVIPILTRWNKSGERGRKKLDKLTKVLMIPFALMQGVATIFTLQQQGVIEPGWVSTKVLASPAFYYILVPLVMLAGSYFMLWIADQITIKGVGNGISIVIFIGIITQMPVNIIQTWTWWIPNKGESINILFSGIIFFTIYMGIFLIVIFSVVLMNEAERKIPIQQTGSGLVDAKDHTPYLPLKLNNAGVIPVIFASAIISTPITIAQILDPTAASSLATSGIYSSNGFVKFTQMYLSFSKWWGIGIFSIMVILFTFLYAQVQINPEKISENFQKSGTFIPGIKPGIDTTNFLQATINRLSLFGSIFLAAIAALPYVISKLIDLPSNLAIGGTGLIICISVAIQTTQQIQGRIQQHKFIESKKQKFTDENQNSSTHIW</sequence>
<keyword evidence="8 9" id="KW-0472">Membrane</keyword>
<dbReference type="InterPro" id="IPR002208">
    <property type="entry name" value="SecY/SEC61-alpha"/>
</dbReference>
<evidence type="ECO:0000256" key="10">
    <source>
        <dbReference type="RuleBase" id="RU000537"/>
    </source>
</evidence>
<dbReference type="Proteomes" id="UP000239785">
    <property type="component" value="Unassembled WGS sequence"/>
</dbReference>
<reference evidence="13 14" key="1">
    <citation type="submission" date="2017-11" db="EMBL/GenBank/DDBJ databases">
        <title>Genome sequence of Mesoplasma corruscae ELCA-2 (ATCC 49579).</title>
        <authorList>
            <person name="Lo W.-S."/>
            <person name="Kuo C.-H."/>
        </authorList>
    </citation>
    <scope>NUCLEOTIDE SEQUENCE [LARGE SCALE GENOMIC DNA]</scope>
    <source>
        <strain evidence="13 14">ELCA-2</strain>
    </source>
</reference>
<feature type="transmembrane region" description="Helical" evidence="9">
    <location>
        <begin position="139"/>
        <end position="156"/>
    </location>
</feature>
<evidence type="ECO:0000256" key="7">
    <source>
        <dbReference type="ARBA" id="ARBA00023010"/>
    </source>
</evidence>
<dbReference type="GO" id="GO:0006605">
    <property type="term" value="P:protein targeting"/>
    <property type="evidence" value="ECO:0007669"/>
    <property type="project" value="UniProtKB-UniRule"/>
</dbReference>
<keyword evidence="5 9" id="KW-0653">Protein transport</keyword>
<evidence type="ECO:0000256" key="5">
    <source>
        <dbReference type="ARBA" id="ARBA00022927"/>
    </source>
</evidence>
<dbReference type="PRINTS" id="PR00303">
    <property type="entry name" value="SECYTRNLCASE"/>
</dbReference>
<evidence type="ECO:0000313" key="14">
    <source>
        <dbReference type="Proteomes" id="UP000239785"/>
    </source>
</evidence>
<dbReference type="PROSITE" id="PS00755">
    <property type="entry name" value="SECY_1"/>
    <property type="match status" value="1"/>
</dbReference>
<evidence type="ECO:0000256" key="12">
    <source>
        <dbReference type="RuleBase" id="RU004349"/>
    </source>
</evidence>
<evidence type="ECO:0000256" key="11">
    <source>
        <dbReference type="RuleBase" id="RU003484"/>
    </source>
</evidence>
<comment type="subcellular location">
    <subcellularLocation>
        <location evidence="9">Cell membrane</location>
        <topology evidence="9">Multi-pass membrane protein</topology>
    </subcellularLocation>
    <subcellularLocation>
        <location evidence="1 11">Membrane</location>
        <topology evidence="1 11">Multi-pass membrane protein</topology>
    </subcellularLocation>
</comment>
<keyword evidence="6 9" id="KW-1133">Transmembrane helix</keyword>
<keyword evidence="9" id="KW-1003">Cell membrane</keyword>
<dbReference type="GO" id="GO:0065002">
    <property type="term" value="P:intracellular protein transmembrane transport"/>
    <property type="evidence" value="ECO:0007669"/>
    <property type="project" value="UniProtKB-UniRule"/>
</dbReference>
<comment type="subunit">
    <text evidence="9">Component of the Sec protein translocase complex. Heterotrimer consisting of SecY, SecE and SecG subunits. The heterotrimers can form oligomers, although 1 heterotrimer is thought to be able to translocate proteins. Interacts with the ribosome. Interacts with SecDF, and other proteins may be involved. Interacts with SecA.</text>
</comment>
<dbReference type="Pfam" id="PF00344">
    <property type="entry name" value="SecY"/>
    <property type="match status" value="1"/>
</dbReference>
<evidence type="ECO:0000313" key="13">
    <source>
        <dbReference type="EMBL" id="PPE06530.1"/>
    </source>
</evidence>
<keyword evidence="4 9" id="KW-0812">Transmembrane</keyword>
<accession>A0A2S5RGV0</accession>
<dbReference type="OrthoDB" id="9809248at2"/>
<comment type="function">
    <text evidence="9 10">The central subunit of the protein translocation channel SecYEG. Consists of two halves formed by TMs 1-5 and 6-10. These two domains form a lateral gate at the front which open onto the bilayer between TMs 2 and 7, and are clamped together by SecE at the back. The channel is closed by both a pore ring composed of hydrophobic SecY resides and a short helix (helix 2A) on the extracellular side of the membrane which forms a plug. The plug probably moves laterally to allow the channel to open. The ring and the pore may move independently.</text>
</comment>
<dbReference type="GO" id="GO:0005886">
    <property type="term" value="C:plasma membrane"/>
    <property type="evidence" value="ECO:0007669"/>
    <property type="project" value="UniProtKB-SubCell"/>
</dbReference>
<feature type="transmembrane region" description="Helical" evidence="9">
    <location>
        <begin position="40"/>
        <end position="58"/>
    </location>
</feature>
<feature type="transmembrane region" description="Helical" evidence="9">
    <location>
        <begin position="242"/>
        <end position="267"/>
    </location>
</feature>
<dbReference type="InterPro" id="IPR026593">
    <property type="entry name" value="SecY"/>
</dbReference>
<evidence type="ECO:0000256" key="6">
    <source>
        <dbReference type="ARBA" id="ARBA00022989"/>
    </source>
</evidence>
<dbReference type="PANTHER" id="PTHR10906">
    <property type="entry name" value="SECY/SEC61-ALPHA FAMILY MEMBER"/>
    <property type="match status" value="1"/>
</dbReference>
<feature type="transmembrane region" description="Helical" evidence="9">
    <location>
        <begin position="209"/>
        <end position="230"/>
    </location>
</feature>
<organism evidence="13 14">
    <name type="scientific">Mesoplasma corruscae</name>
    <dbReference type="NCBI Taxonomy" id="216874"/>
    <lineage>
        <taxon>Bacteria</taxon>
        <taxon>Bacillati</taxon>
        <taxon>Mycoplasmatota</taxon>
        <taxon>Mollicutes</taxon>
        <taxon>Entomoplasmatales</taxon>
        <taxon>Entomoplasmataceae</taxon>
        <taxon>Mesoplasma</taxon>
    </lineage>
</organism>
<dbReference type="Gene3D" id="1.10.3370.10">
    <property type="entry name" value="SecY subunit domain"/>
    <property type="match status" value="1"/>
</dbReference>
<feature type="transmembrane region" description="Helical" evidence="9">
    <location>
        <begin position="176"/>
        <end position="197"/>
    </location>
</feature>